<dbReference type="AlphaFoldDB" id="R7YRA7"/>
<dbReference type="EMBL" id="JH767567">
    <property type="protein sequence ID" value="EON64339.1"/>
    <property type="molecule type" value="Genomic_DNA"/>
</dbReference>
<accession>R7YRA7</accession>
<reference evidence="3" key="1">
    <citation type="submission" date="2012-06" db="EMBL/GenBank/DDBJ databases">
        <title>The genome sequence of Coniosporium apollinis CBS 100218.</title>
        <authorList>
            <consortium name="The Broad Institute Genome Sequencing Platform"/>
            <person name="Cuomo C."/>
            <person name="Gorbushina A."/>
            <person name="Noack S."/>
            <person name="Walker B."/>
            <person name="Young S.K."/>
            <person name="Zeng Q."/>
            <person name="Gargeya S."/>
            <person name="Fitzgerald M."/>
            <person name="Haas B."/>
            <person name="Abouelleil A."/>
            <person name="Alvarado L."/>
            <person name="Arachchi H.M."/>
            <person name="Berlin A.M."/>
            <person name="Chapman S.B."/>
            <person name="Goldberg J."/>
            <person name="Griggs A."/>
            <person name="Gujja S."/>
            <person name="Hansen M."/>
            <person name="Howarth C."/>
            <person name="Imamovic A."/>
            <person name="Larimer J."/>
            <person name="McCowan C."/>
            <person name="Montmayeur A."/>
            <person name="Murphy C."/>
            <person name="Neiman D."/>
            <person name="Pearson M."/>
            <person name="Priest M."/>
            <person name="Roberts A."/>
            <person name="Saif S."/>
            <person name="Shea T."/>
            <person name="Sisk P."/>
            <person name="Sykes S."/>
            <person name="Wortman J."/>
            <person name="Nusbaum C."/>
            <person name="Birren B."/>
        </authorList>
    </citation>
    <scope>NUCLEOTIDE SEQUENCE [LARGE SCALE GENOMIC DNA]</scope>
    <source>
        <strain evidence="3">CBS 100218</strain>
    </source>
</reference>
<evidence type="ECO:0000256" key="1">
    <source>
        <dbReference type="SAM" id="MobiDB-lite"/>
    </source>
</evidence>
<organism evidence="2 3">
    <name type="scientific">Coniosporium apollinis (strain CBS 100218)</name>
    <name type="common">Rock-inhabiting black yeast</name>
    <dbReference type="NCBI Taxonomy" id="1168221"/>
    <lineage>
        <taxon>Eukaryota</taxon>
        <taxon>Fungi</taxon>
        <taxon>Dikarya</taxon>
        <taxon>Ascomycota</taxon>
        <taxon>Pezizomycotina</taxon>
        <taxon>Dothideomycetes</taxon>
        <taxon>Dothideomycetes incertae sedis</taxon>
        <taxon>Coniosporium</taxon>
    </lineage>
</organism>
<feature type="compositionally biased region" description="Polar residues" evidence="1">
    <location>
        <begin position="38"/>
        <end position="49"/>
    </location>
</feature>
<keyword evidence="3" id="KW-1185">Reference proteome</keyword>
<evidence type="ECO:0000313" key="3">
    <source>
        <dbReference type="Proteomes" id="UP000016924"/>
    </source>
</evidence>
<feature type="region of interest" description="Disordered" evidence="1">
    <location>
        <begin position="1"/>
        <end position="49"/>
    </location>
</feature>
<dbReference type="RefSeq" id="XP_007779656.1">
    <property type="nucleotide sequence ID" value="XM_007781466.1"/>
</dbReference>
<protein>
    <submittedName>
        <fullName evidence="2">Uncharacterized protein</fullName>
    </submittedName>
</protein>
<proteinExistence type="predicted"/>
<dbReference type="HOGENOM" id="CLU_959820_0_0_1"/>
<sequence length="290" mass="32431">MAVDDSCQPDATLQSGLFAAPPTPAQDSLVADPADTQFGGSDSANSMDSLTEDLDMDERSNHVTHSLEHSQATVARAGDGNFGILVIIVLLERLGTALTYSSETIRQTTVALRETHGWSLEPKADYDDYQRTIEFVTAYRNDHPKVTARAQMDTAWADDIISRSVAENIPQTSIQYFPQGPRTIAKVANKTRFRACGTITLTWRAEGSKRHRKSFWIPATDFTTRFYVSEQYDLDFAVVIGRDTCNKHGFLIAQGMMARRLIPTPPKKGYIHKSAWLLRQRTNVPEQTLY</sequence>
<gene>
    <name evidence="2" type="ORF">W97_03570</name>
</gene>
<name>R7YRA7_CONA1</name>
<dbReference type="GeneID" id="19900881"/>
<dbReference type="Proteomes" id="UP000016924">
    <property type="component" value="Unassembled WGS sequence"/>
</dbReference>
<evidence type="ECO:0000313" key="2">
    <source>
        <dbReference type="EMBL" id="EON64339.1"/>
    </source>
</evidence>